<comment type="caution">
    <text evidence="2">The sequence shown here is derived from an EMBL/GenBank/DDBJ whole genome shotgun (WGS) entry which is preliminary data.</text>
</comment>
<feature type="compositionally biased region" description="Basic and acidic residues" evidence="1">
    <location>
        <begin position="196"/>
        <end position="213"/>
    </location>
</feature>
<dbReference type="Proteomes" id="UP000239415">
    <property type="component" value="Unassembled WGS sequence"/>
</dbReference>
<accession>A0A2T0KJ64</accession>
<feature type="region of interest" description="Disordered" evidence="1">
    <location>
        <begin position="99"/>
        <end position="140"/>
    </location>
</feature>
<feature type="compositionally biased region" description="Low complexity" evidence="1">
    <location>
        <begin position="186"/>
        <end position="195"/>
    </location>
</feature>
<evidence type="ECO:0000256" key="1">
    <source>
        <dbReference type="SAM" id="MobiDB-lite"/>
    </source>
</evidence>
<gene>
    <name evidence="2" type="ORF">CLV67_103314</name>
</gene>
<name>A0A2T0KJ64_9ACTN</name>
<dbReference type="EMBL" id="PVMZ01000003">
    <property type="protein sequence ID" value="PRX23565.1"/>
    <property type="molecule type" value="Genomic_DNA"/>
</dbReference>
<feature type="compositionally biased region" description="Low complexity" evidence="1">
    <location>
        <begin position="223"/>
        <end position="237"/>
    </location>
</feature>
<evidence type="ECO:0000313" key="3">
    <source>
        <dbReference type="Proteomes" id="UP000239415"/>
    </source>
</evidence>
<organism evidence="2 3">
    <name type="scientific">Actinoplanes italicus</name>
    <dbReference type="NCBI Taxonomy" id="113567"/>
    <lineage>
        <taxon>Bacteria</taxon>
        <taxon>Bacillati</taxon>
        <taxon>Actinomycetota</taxon>
        <taxon>Actinomycetes</taxon>
        <taxon>Micromonosporales</taxon>
        <taxon>Micromonosporaceae</taxon>
        <taxon>Actinoplanes</taxon>
    </lineage>
</organism>
<protein>
    <submittedName>
        <fullName evidence="2">Uncharacterized protein</fullName>
    </submittedName>
</protein>
<proteinExistence type="predicted"/>
<feature type="region of interest" description="Disordered" evidence="1">
    <location>
        <begin position="176"/>
        <end position="237"/>
    </location>
</feature>
<evidence type="ECO:0000313" key="2">
    <source>
        <dbReference type="EMBL" id="PRX23565.1"/>
    </source>
</evidence>
<sequence>MDRRTADRLLRGDRTGHPLDEVLAAATAPGTDRELAGEAAALAAFRTATHSPAARRRPSIVRSTLARLLTLKVAAVALGTSATLGGVALTANTRSLAENTAEHQPAFSAPATRPITPRNATPVAPTTPRPSASASARPDRVAELCRDFSRHNRDDRRRFLADGRYGELVERAGDDDRDRVERFCGSRPRPASSSTRPEHDYRDDDYEQQRPDGGDQWSPRPRPSASTSRNSSWEPRR</sequence>
<keyword evidence="3" id="KW-1185">Reference proteome</keyword>
<reference evidence="2 3" key="1">
    <citation type="submission" date="2018-03" db="EMBL/GenBank/DDBJ databases">
        <title>Genomic Encyclopedia of Archaeal and Bacterial Type Strains, Phase II (KMG-II): from individual species to whole genera.</title>
        <authorList>
            <person name="Goeker M."/>
        </authorList>
    </citation>
    <scope>NUCLEOTIDE SEQUENCE [LARGE SCALE GENOMIC DNA]</scope>
    <source>
        <strain evidence="2 3">DSM 43146</strain>
    </source>
</reference>
<dbReference type="AlphaFoldDB" id="A0A2T0KJ64"/>